<dbReference type="GO" id="GO:0005634">
    <property type="term" value="C:nucleus"/>
    <property type="evidence" value="ECO:0007669"/>
    <property type="project" value="UniProtKB-SubCell"/>
</dbReference>
<evidence type="ECO:0000313" key="7">
    <source>
        <dbReference type="Proteomes" id="UP000053342"/>
    </source>
</evidence>
<evidence type="ECO:0000256" key="4">
    <source>
        <dbReference type="SAM" id="MobiDB-lite"/>
    </source>
</evidence>
<dbReference type="InterPro" id="IPR016197">
    <property type="entry name" value="Chromo-like_dom_sf"/>
</dbReference>
<evidence type="ECO:0000256" key="2">
    <source>
        <dbReference type="ARBA" id="ARBA00011353"/>
    </source>
</evidence>
<feature type="region of interest" description="Disordered" evidence="4">
    <location>
        <begin position="946"/>
        <end position="965"/>
    </location>
</feature>
<dbReference type="GO" id="GO:0006338">
    <property type="term" value="P:chromatin remodeling"/>
    <property type="evidence" value="ECO:0007669"/>
    <property type="project" value="UniProtKB-ARBA"/>
</dbReference>
<evidence type="ECO:0000259" key="5">
    <source>
        <dbReference type="PROSITE" id="PS50013"/>
    </source>
</evidence>
<name>A0A0D2DUE4_9EURO</name>
<dbReference type="GeneID" id="27361091"/>
<dbReference type="SMART" id="SM00298">
    <property type="entry name" value="CHROMO"/>
    <property type="match status" value="1"/>
</dbReference>
<feature type="compositionally biased region" description="Basic and acidic residues" evidence="4">
    <location>
        <begin position="457"/>
        <end position="471"/>
    </location>
</feature>
<reference evidence="6 7" key="1">
    <citation type="submission" date="2015-01" db="EMBL/GenBank/DDBJ databases">
        <title>The Genome Sequence of Exophiala oligosperma CBS72588.</title>
        <authorList>
            <consortium name="The Broad Institute Genomics Platform"/>
            <person name="Cuomo C."/>
            <person name="de Hoog S."/>
            <person name="Gorbushina A."/>
            <person name="Stielow B."/>
            <person name="Teixiera M."/>
            <person name="Abouelleil A."/>
            <person name="Chapman S.B."/>
            <person name="Priest M."/>
            <person name="Young S.K."/>
            <person name="Wortman J."/>
            <person name="Nusbaum C."/>
            <person name="Birren B."/>
        </authorList>
    </citation>
    <scope>NUCLEOTIDE SEQUENCE [LARGE SCALE GENOMIC DNA]</scope>
    <source>
        <strain evidence="6 7">CBS 72588</strain>
    </source>
</reference>
<evidence type="ECO:0000256" key="1">
    <source>
        <dbReference type="ARBA" id="ARBA00004123"/>
    </source>
</evidence>
<feature type="compositionally biased region" description="Basic residues" evidence="4">
    <location>
        <begin position="92"/>
        <end position="113"/>
    </location>
</feature>
<sequence>MATLDDLKPSEIEVREYPLERILASRTINGATYYLAKWEGYQNEDCTWEPRENFNDETLAEWQLQWANGDHLDEAEVAEVEAKMKAYKIQKKAKKAKRAKRANRAKKAKKARHLSSEDSPSDNDNILDSTIDSAVRRVPSSQHTSTERQKSSTRSDEFSVEQHQLQTTTQATTQQTSGKLSTQASLSRIPTFGSKKGIASRIPKQGSGKVLLINTKRDHFDIGDRFHTLRHMNNYQKHARREATPDISKLELRAPIEFELPKVKDDQYQDKPLDACDESPLFVPETSLEQTVNTGADNDLLHAPSAHLAGVTCPQAPSTPPVLATTVVRNIPPEHPTSRPTCPTMVLNTDRPTPMALTHGPQSPPREIVKDRADSSTRTQPPSSVPSIIAGRDELTSFQTSATDEVTENGPVAADVTPHSAESHSRTSVPEITKQKPNFSRTVSQPSTFITNIASIARRENATPSRRRSDAAESDAQPLSIPARVSSMPVRNGQNMKTATVRDGRSQQGEELVFILRYGSHSVGRLKVLRFPSWLVAKFVAAKQGHDVVIHFQEQCVMNKAKFVSFRTNLTTQIGLGLIQPYEDTESSTASLAEHLETQDVCAVWEFPGSTTPGFVVVLYSCRAPSWKFLGSIPVPGLVSRLHLLVRNENHDVNLATWVLSQDKDVNPRPVAAASLPTSSCRLPPLKAQAVATTRRDTEDSNLTVETSGTLVRARSPYFGERSPRSLRTPQSPGQPRQDSHDGMVSKSDTRAAAPAVSFSANFKDLGNMGDREVRKKKIFYIAFAKSHPAEARAVEEWLLVHDVRKRAIFLDDEKEAWSDFRTELSSKSGIVLFRRGSPVYYTMKNLASHLSRGLVGFNASLSGADECTDGGGGGGGGNVALNRIFTRGTVVFITESSLLDFPAEVLVMMKWFEKKGSGKVQTHKMGLVPDAREWILRRLLEPERGAKEKEAGEEEDDDEAEKSTQDQYLGILEVLQRLDTQAHANLDAATKDDPDWWLAAEEPGEEHGFMVSVPCDLPGYNDDDDDDRGDHNPDHDQPDGADDTEPPPPRRPLSMAASRVQARDEILVQYFVGWAAMHVEHYRDFSLVDEEWTNDNVKNSCHIYFCTPAKFVEMIDKPEKQAPSRKGPSG</sequence>
<comment type="subunit">
    <text evidence="2">Component of the NuA4 histone acetyltransferase complex.</text>
</comment>
<evidence type="ECO:0000256" key="3">
    <source>
        <dbReference type="ARBA" id="ARBA00023242"/>
    </source>
</evidence>
<organism evidence="6 7">
    <name type="scientific">Exophiala oligosperma</name>
    <dbReference type="NCBI Taxonomy" id="215243"/>
    <lineage>
        <taxon>Eukaryota</taxon>
        <taxon>Fungi</taxon>
        <taxon>Dikarya</taxon>
        <taxon>Ascomycota</taxon>
        <taxon>Pezizomycotina</taxon>
        <taxon>Eurotiomycetes</taxon>
        <taxon>Chaetothyriomycetidae</taxon>
        <taxon>Chaetothyriales</taxon>
        <taxon>Herpotrichiellaceae</taxon>
        <taxon>Exophiala</taxon>
    </lineage>
</organism>
<feature type="region of interest" description="Disordered" evidence="4">
    <location>
        <begin position="1009"/>
        <end position="1059"/>
    </location>
</feature>
<proteinExistence type="predicted"/>
<dbReference type="HOGENOM" id="CLU_009138_0_0_1"/>
<dbReference type="Gene3D" id="2.40.50.40">
    <property type="match status" value="1"/>
</dbReference>
<feature type="compositionally biased region" description="Polar residues" evidence="4">
    <location>
        <begin position="177"/>
        <end position="188"/>
    </location>
</feature>
<keyword evidence="7" id="KW-1185">Reference proteome</keyword>
<feature type="region of interest" description="Disordered" evidence="4">
    <location>
        <begin position="331"/>
        <end position="431"/>
    </location>
</feature>
<feature type="compositionally biased region" description="Low complexity" evidence="4">
    <location>
        <begin position="162"/>
        <end position="176"/>
    </location>
</feature>
<dbReference type="CDD" id="cd18966">
    <property type="entry name" value="chromodomain"/>
    <property type="match status" value="1"/>
</dbReference>
<dbReference type="InterPro" id="IPR023780">
    <property type="entry name" value="Chromo_domain"/>
</dbReference>
<comment type="subcellular location">
    <subcellularLocation>
        <location evidence="1">Nucleus</location>
    </subcellularLocation>
</comment>
<dbReference type="InterPro" id="IPR000953">
    <property type="entry name" value="Chromo/chromo_shadow_dom"/>
</dbReference>
<dbReference type="RefSeq" id="XP_016259440.1">
    <property type="nucleotide sequence ID" value="XM_016410418.1"/>
</dbReference>
<dbReference type="Pfam" id="PF00385">
    <property type="entry name" value="Chromo"/>
    <property type="match status" value="1"/>
</dbReference>
<feature type="compositionally biased region" description="Acidic residues" evidence="4">
    <location>
        <begin position="952"/>
        <end position="961"/>
    </location>
</feature>
<dbReference type="OrthoDB" id="4120937at2759"/>
<gene>
    <name evidence="6" type="ORF">PV06_09017</name>
</gene>
<dbReference type="SUPFAM" id="SSF54160">
    <property type="entry name" value="Chromo domain-like"/>
    <property type="match status" value="1"/>
</dbReference>
<feature type="region of interest" description="Disordered" evidence="4">
    <location>
        <begin position="457"/>
        <end position="478"/>
    </location>
</feature>
<evidence type="ECO:0000313" key="6">
    <source>
        <dbReference type="EMBL" id="KIW39224.1"/>
    </source>
</evidence>
<feature type="compositionally biased region" description="Polar residues" evidence="4">
    <location>
        <begin position="376"/>
        <end position="386"/>
    </location>
</feature>
<dbReference type="AlphaFoldDB" id="A0A0D2DUE4"/>
<feature type="compositionally biased region" description="Polar residues" evidence="4">
    <location>
        <begin position="338"/>
        <end position="351"/>
    </location>
</feature>
<dbReference type="VEuPathDB" id="FungiDB:PV06_09017"/>
<feature type="compositionally biased region" description="Polar residues" evidence="4">
    <location>
        <begin position="726"/>
        <end position="737"/>
    </location>
</feature>
<feature type="compositionally biased region" description="Basic and acidic residues" evidence="4">
    <location>
        <begin position="145"/>
        <end position="157"/>
    </location>
</feature>
<feature type="region of interest" description="Disordered" evidence="4">
    <location>
        <begin position="92"/>
        <end position="188"/>
    </location>
</feature>
<accession>A0A0D2DUE4</accession>
<dbReference type="Proteomes" id="UP000053342">
    <property type="component" value="Unassembled WGS sequence"/>
</dbReference>
<feature type="compositionally biased region" description="Basic and acidic residues" evidence="4">
    <location>
        <begin position="1029"/>
        <end position="1039"/>
    </location>
</feature>
<protein>
    <recommendedName>
        <fullName evidence="5">Chromo domain-containing protein</fullName>
    </recommendedName>
</protein>
<dbReference type="STRING" id="215243.A0A0D2DUE4"/>
<feature type="compositionally biased region" description="Basic and acidic residues" evidence="4">
    <location>
        <begin position="738"/>
        <end position="750"/>
    </location>
</feature>
<dbReference type="PANTHER" id="PTHR22812">
    <property type="entry name" value="CHROMOBOX PROTEIN"/>
    <property type="match status" value="1"/>
</dbReference>
<feature type="domain" description="Chromo" evidence="5">
    <location>
        <begin position="17"/>
        <end position="53"/>
    </location>
</feature>
<keyword evidence="3" id="KW-0539">Nucleus</keyword>
<feature type="region of interest" description="Disordered" evidence="4">
    <location>
        <begin position="719"/>
        <end position="753"/>
    </location>
</feature>
<dbReference type="InterPro" id="IPR051219">
    <property type="entry name" value="Heterochromatin_chromo-domain"/>
</dbReference>
<dbReference type="PROSITE" id="PS50013">
    <property type="entry name" value="CHROMO_2"/>
    <property type="match status" value="1"/>
</dbReference>
<feature type="compositionally biased region" description="Polar residues" evidence="4">
    <location>
        <begin position="122"/>
        <end position="132"/>
    </location>
</feature>
<dbReference type="EMBL" id="KN847340">
    <property type="protein sequence ID" value="KIW39224.1"/>
    <property type="molecule type" value="Genomic_DNA"/>
</dbReference>